<dbReference type="CDD" id="cd16377">
    <property type="entry name" value="23S_rRNA_IVP_like"/>
    <property type="match status" value="1"/>
</dbReference>
<dbReference type="PANTHER" id="PTHR38471">
    <property type="entry name" value="FOUR HELIX BUNDLE PROTEIN"/>
    <property type="match status" value="1"/>
</dbReference>
<gene>
    <name evidence="1" type="ORF">A3F47_01930</name>
</gene>
<proteinExistence type="predicted"/>
<dbReference type="Proteomes" id="UP000179214">
    <property type="component" value="Unassembled WGS sequence"/>
</dbReference>
<dbReference type="SUPFAM" id="SSF158446">
    <property type="entry name" value="IVS-encoded protein-like"/>
    <property type="match status" value="1"/>
</dbReference>
<evidence type="ECO:0000313" key="2">
    <source>
        <dbReference type="Proteomes" id="UP000179214"/>
    </source>
</evidence>
<evidence type="ECO:0000313" key="1">
    <source>
        <dbReference type="EMBL" id="OGZ70716.1"/>
    </source>
</evidence>
<accession>A0A1G2I7B3</accession>
<dbReference type="PANTHER" id="PTHR38471:SF2">
    <property type="entry name" value="FOUR HELIX BUNDLE PROTEIN"/>
    <property type="match status" value="1"/>
</dbReference>
<dbReference type="NCBIfam" id="TIGR02436">
    <property type="entry name" value="four helix bundle protein"/>
    <property type="match status" value="1"/>
</dbReference>
<dbReference type="InterPro" id="IPR012657">
    <property type="entry name" value="23S_rRNA-intervening_sequence"/>
</dbReference>
<dbReference type="AlphaFoldDB" id="A0A1G2I7B3"/>
<comment type="caution">
    <text evidence="1">The sequence shown here is derived from an EMBL/GenBank/DDBJ whole genome shotgun (WGS) entry which is preliminary data.</text>
</comment>
<protein>
    <recommendedName>
        <fullName evidence="3">Four helix bundle protein</fullName>
    </recommendedName>
</protein>
<dbReference type="InterPro" id="IPR036583">
    <property type="entry name" value="23S_rRNA_IVS_sf"/>
</dbReference>
<dbReference type="Pfam" id="PF05635">
    <property type="entry name" value="23S_rRNA_IVP"/>
    <property type="match status" value="1"/>
</dbReference>
<dbReference type="Gene3D" id="1.20.1440.60">
    <property type="entry name" value="23S rRNA-intervening sequence"/>
    <property type="match status" value="1"/>
</dbReference>
<sequence>MNEKIKSFTDLTTWQEGHNLVLMTYKCIESFPKKENFAITPQMQRCAISITSNVAEGFSRKSSKEKIQFYYISLGSLTELHNQLIIAKGLNYISEEKFNEIIDQLKKVQRLLNGLIKSAKILNT</sequence>
<evidence type="ECO:0008006" key="3">
    <source>
        <dbReference type="Google" id="ProtNLM"/>
    </source>
</evidence>
<name>A0A1G2I7B3_9BACT</name>
<organism evidence="1 2">
    <name type="scientific">Candidatus Staskawiczbacteria bacterium RIFCSPHIGHO2_12_FULL_38_11</name>
    <dbReference type="NCBI Taxonomy" id="1802209"/>
    <lineage>
        <taxon>Bacteria</taxon>
        <taxon>Candidatus Staskawicziibacteriota</taxon>
    </lineage>
</organism>
<reference evidence="1 2" key="1">
    <citation type="journal article" date="2016" name="Nat. Commun.">
        <title>Thousands of microbial genomes shed light on interconnected biogeochemical processes in an aquifer system.</title>
        <authorList>
            <person name="Anantharaman K."/>
            <person name="Brown C.T."/>
            <person name="Hug L.A."/>
            <person name="Sharon I."/>
            <person name="Castelle C.J."/>
            <person name="Probst A.J."/>
            <person name="Thomas B.C."/>
            <person name="Singh A."/>
            <person name="Wilkins M.J."/>
            <person name="Karaoz U."/>
            <person name="Brodie E.L."/>
            <person name="Williams K.H."/>
            <person name="Hubbard S.S."/>
            <person name="Banfield J.F."/>
        </authorList>
    </citation>
    <scope>NUCLEOTIDE SEQUENCE [LARGE SCALE GENOMIC DNA]</scope>
</reference>
<dbReference type="EMBL" id="MHOV01000004">
    <property type="protein sequence ID" value="OGZ70716.1"/>
    <property type="molecule type" value="Genomic_DNA"/>
</dbReference>